<dbReference type="PANTHER" id="PTHR46398">
    <property type="entry name" value="ALPHA/BETA-HYDROLASES SUPERFAMILY PROTEIN"/>
    <property type="match status" value="1"/>
</dbReference>
<reference evidence="5 6" key="1">
    <citation type="journal article" date="2019" name="Genome Biol. Evol.">
        <title>The Rhododendron genome and chromosomal organization provide insight into shared whole-genome duplications across the heath family (Ericaceae).</title>
        <authorList>
            <person name="Soza V.L."/>
            <person name="Lindsley D."/>
            <person name="Waalkes A."/>
            <person name="Ramage E."/>
            <person name="Patwardhan R.P."/>
            <person name="Burton J.N."/>
            <person name="Adey A."/>
            <person name="Kumar A."/>
            <person name="Qiu R."/>
            <person name="Shendure J."/>
            <person name="Hall B."/>
        </authorList>
    </citation>
    <scope>NUCLEOTIDE SEQUENCE [LARGE SCALE GENOMIC DNA]</scope>
    <source>
        <strain evidence="5">RSF 1966-606</strain>
    </source>
</reference>
<name>A0A6A4MAC9_9ERIC</name>
<dbReference type="PANTHER" id="PTHR46398:SF7">
    <property type="entry name" value="ALPHA_BETA-HYDROLASES SUPERFAMILY PROTEIN"/>
    <property type="match status" value="1"/>
</dbReference>
<evidence type="ECO:0000259" key="4">
    <source>
        <dbReference type="Pfam" id="PF03893"/>
    </source>
</evidence>
<dbReference type="GO" id="GO:0016787">
    <property type="term" value="F:hydrolase activity"/>
    <property type="evidence" value="ECO:0007669"/>
    <property type="project" value="UniProtKB-KW"/>
</dbReference>
<evidence type="ECO:0008006" key="7">
    <source>
        <dbReference type="Google" id="ProtNLM"/>
    </source>
</evidence>
<dbReference type="AlphaFoldDB" id="A0A6A4MAC9"/>
<evidence type="ECO:0000313" key="5">
    <source>
        <dbReference type="EMBL" id="KAE9466252.1"/>
    </source>
</evidence>
<dbReference type="SUPFAM" id="SSF53474">
    <property type="entry name" value="alpha/beta-Hydrolases"/>
    <property type="match status" value="1"/>
</dbReference>
<feature type="domain" description="Mono-/di-acylglycerol lipase N-terminal" evidence="4">
    <location>
        <begin position="7"/>
        <end position="72"/>
    </location>
</feature>
<dbReference type="CDD" id="cd00519">
    <property type="entry name" value="Lipase_3"/>
    <property type="match status" value="1"/>
</dbReference>
<evidence type="ECO:0000256" key="1">
    <source>
        <dbReference type="ARBA" id="ARBA00022801"/>
    </source>
</evidence>
<sequence length="495" mass="55502">MSVSCGVECVVVLGCLRWAWKRCTYVGSYDSATWPPASADEFQPVPRICRIILAVYEEDLRNPQFAPKGGYKLNPDCVVKRVTYEQTRGNAPPYLIYVDHDHREIVLAIRGLNMAKESDYKLLLDNQLGIQMFDGGYVHRGLLRSAIWILNEESETLRRLWVENGSSYDMVFAGHSLGAGVAALLTVIVVNHRDQLGGIPRNKIRCYAVAPARCMSLNLAVKYADVIYSVVLQRIYLVRSSGELCSFDVDPNGRLNALDSLPCLLFGICLRDNFIPEGRKLSDPRRLYAPGRMSYPSLPALPQGCLCPDEEEISEKFSILDLPSLCTVLSRDLIAASLCGRYPPEVRTAIPVDGRFEHIVLSCNATSDHAIIWIEREAEKALDTMRENNSETITTAPKVQKLERLNTIRKEHKDALERAVSLKIPHAVTDSEEEPLNRKENSSGGAGKDAESCKSERKPKSPPRSGRTNWDTVLELFKRNESGELLLEKDRSTHR</sequence>
<dbReference type="Proteomes" id="UP000428333">
    <property type="component" value="Linkage Group LG01"/>
</dbReference>
<dbReference type="Pfam" id="PF01764">
    <property type="entry name" value="Lipase_3"/>
    <property type="match status" value="1"/>
</dbReference>
<feature type="non-terminal residue" evidence="5">
    <location>
        <position position="1"/>
    </location>
</feature>
<dbReference type="OrthoDB" id="438440at2759"/>
<gene>
    <name evidence="5" type="ORF">C3L33_01836</name>
</gene>
<feature type="compositionally biased region" description="Basic and acidic residues" evidence="2">
    <location>
        <begin position="448"/>
        <end position="459"/>
    </location>
</feature>
<accession>A0A6A4MAC9</accession>
<organism evidence="5 6">
    <name type="scientific">Rhododendron williamsianum</name>
    <dbReference type="NCBI Taxonomy" id="262921"/>
    <lineage>
        <taxon>Eukaryota</taxon>
        <taxon>Viridiplantae</taxon>
        <taxon>Streptophyta</taxon>
        <taxon>Embryophyta</taxon>
        <taxon>Tracheophyta</taxon>
        <taxon>Spermatophyta</taxon>
        <taxon>Magnoliopsida</taxon>
        <taxon>eudicotyledons</taxon>
        <taxon>Gunneridae</taxon>
        <taxon>Pentapetalae</taxon>
        <taxon>asterids</taxon>
        <taxon>Ericales</taxon>
        <taxon>Ericaceae</taxon>
        <taxon>Ericoideae</taxon>
        <taxon>Rhodoreae</taxon>
        <taxon>Rhododendron</taxon>
    </lineage>
</organism>
<evidence type="ECO:0000313" key="6">
    <source>
        <dbReference type="Proteomes" id="UP000428333"/>
    </source>
</evidence>
<evidence type="ECO:0000259" key="3">
    <source>
        <dbReference type="Pfam" id="PF01764"/>
    </source>
</evidence>
<proteinExistence type="predicted"/>
<evidence type="ECO:0000256" key="2">
    <source>
        <dbReference type="SAM" id="MobiDB-lite"/>
    </source>
</evidence>
<keyword evidence="1" id="KW-0378">Hydrolase</keyword>
<keyword evidence="6" id="KW-1185">Reference proteome</keyword>
<feature type="domain" description="Fungal lipase-type" evidence="3">
    <location>
        <begin position="106"/>
        <end position="233"/>
    </location>
</feature>
<dbReference type="Gene3D" id="3.40.50.1820">
    <property type="entry name" value="alpha/beta hydrolase"/>
    <property type="match status" value="1"/>
</dbReference>
<dbReference type="InterPro" id="IPR005592">
    <property type="entry name" value="Mono/diacylglycerol_lipase_N"/>
</dbReference>
<dbReference type="InterPro" id="IPR029058">
    <property type="entry name" value="AB_hydrolase_fold"/>
</dbReference>
<feature type="region of interest" description="Disordered" evidence="2">
    <location>
        <begin position="426"/>
        <end position="472"/>
    </location>
</feature>
<dbReference type="InterPro" id="IPR002921">
    <property type="entry name" value="Fungal_lipase-type"/>
</dbReference>
<dbReference type="GO" id="GO:0016042">
    <property type="term" value="P:lipid catabolic process"/>
    <property type="evidence" value="ECO:0007669"/>
    <property type="project" value="InterPro"/>
</dbReference>
<dbReference type="Pfam" id="PF03893">
    <property type="entry name" value="Lipase3_N"/>
    <property type="match status" value="1"/>
</dbReference>
<dbReference type="EMBL" id="QEFC01000099">
    <property type="protein sequence ID" value="KAE9466252.1"/>
    <property type="molecule type" value="Genomic_DNA"/>
</dbReference>
<comment type="caution">
    <text evidence="5">The sequence shown here is derived from an EMBL/GenBank/DDBJ whole genome shotgun (WGS) entry which is preliminary data.</text>
</comment>
<protein>
    <recommendedName>
        <fullName evidence="7">Fungal lipase-like domain-containing protein</fullName>
    </recommendedName>
</protein>